<dbReference type="Proteomes" id="UP000294862">
    <property type="component" value="Unassembled WGS sequence"/>
</dbReference>
<dbReference type="Gene3D" id="3.40.50.1110">
    <property type="entry name" value="SGNH hydrolase"/>
    <property type="match status" value="1"/>
</dbReference>
<dbReference type="SUPFAM" id="SSF52266">
    <property type="entry name" value="SGNH hydrolase"/>
    <property type="match status" value="1"/>
</dbReference>
<comment type="caution">
    <text evidence="2">The sequence shown here is derived from an EMBL/GenBank/DDBJ whole genome shotgun (WGS) entry which is preliminary data.</text>
</comment>
<evidence type="ECO:0000256" key="1">
    <source>
        <dbReference type="SAM" id="MobiDB-lite"/>
    </source>
</evidence>
<dbReference type="EMBL" id="SLWQ01000009">
    <property type="protein sequence ID" value="TCO37656.1"/>
    <property type="molecule type" value="Genomic_DNA"/>
</dbReference>
<dbReference type="OrthoDB" id="6194308at2"/>
<evidence type="ECO:0008006" key="4">
    <source>
        <dbReference type="Google" id="ProtNLM"/>
    </source>
</evidence>
<dbReference type="InterPro" id="IPR036514">
    <property type="entry name" value="SGNH_hydro_sf"/>
</dbReference>
<reference evidence="2 3" key="1">
    <citation type="journal article" date="2015" name="Stand. Genomic Sci.">
        <title>Genomic Encyclopedia of Bacterial and Archaeal Type Strains, Phase III: the genomes of soil and plant-associated and newly described type strains.</title>
        <authorList>
            <person name="Whitman W.B."/>
            <person name="Woyke T."/>
            <person name="Klenk H.P."/>
            <person name="Zhou Y."/>
            <person name="Lilburn T.G."/>
            <person name="Beck B.J."/>
            <person name="De Vos P."/>
            <person name="Vandamme P."/>
            <person name="Eisen J.A."/>
            <person name="Garrity G."/>
            <person name="Hugenholtz P."/>
            <person name="Kyrpides N.C."/>
        </authorList>
    </citation>
    <scope>NUCLEOTIDE SEQUENCE [LARGE SCALE GENOMIC DNA]</scope>
    <source>
        <strain evidence="2 3">A3</strain>
    </source>
</reference>
<protein>
    <recommendedName>
        <fullName evidence="4">GDSL-like lipase/acylhydrolase family protein</fullName>
    </recommendedName>
</protein>
<evidence type="ECO:0000313" key="3">
    <source>
        <dbReference type="Proteomes" id="UP000294862"/>
    </source>
</evidence>
<name>A0A4R2I1Z6_9GAMM</name>
<dbReference type="RefSeq" id="WP_131999628.1">
    <property type="nucleotide sequence ID" value="NZ_JACGXM010000009.1"/>
</dbReference>
<sequence>MATKRKSSAKNRRVAASEPVPGRPGMTRKPPSAMIYALGDSWFKYPTLFDLPAPINLIRALEALPQPGGKRYCILDRGKAGATSEELTTGDYFEQLSRAIRQSKWDFLLLSMGGNDFVGTTEIDGKRHTRFGDYIVKYSGQTSGRDLLNQVAVSAQMDKTLENYRKVFRLCEQSSANKGIKIVTHVYDFLVPDKRGARLLDRWQVSGPWMYDDLVRNKVPPDLRPEVPRALLEQFAARLTTLADDLNAHTQTNVRLLIAQTQGVLTPIGDPTLWINEIHPRNKGYQKLILKFDEIMAPIRDALRPAAWRVWSK</sequence>
<dbReference type="AlphaFoldDB" id="A0A4R2I1Z6"/>
<proteinExistence type="predicted"/>
<evidence type="ECO:0000313" key="2">
    <source>
        <dbReference type="EMBL" id="TCO37656.1"/>
    </source>
</evidence>
<keyword evidence="3" id="KW-1185">Reference proteome</keyword>
<dbReference type="GO" id="GO:0016788">
    <property type="term" value="F:hydrolase activity, acting on ester bonds"/>
    <property type="evidence" value="ECO:0007669"/>
    <property type="project" value="UniProtKB-ARBA"/>
</dbReference>
<feature type="region of interest" description="Disordered" evidence="1">
    <location>
        <begin position="1"/>
        <end position="30"/>
    </location>
</feature>
<gene>
    <name evidence="2" type="ORF">EV148_1098</name>
</gene>
<feature type="compositionally biased region" description="Basic residues" evidence="1">
    <location>
        <begin position="1"/>
        <end position="13"/>
    </location>
</feature>
<organism evidence="2 3">
    <name type="scientific">Dokdonella fugitiva</name>
    <dbReference type="NCBI Taxonomy" id="328517"/>
    <lineage>
        <taxon>Bacteria</taxon>
        <taxon>Pseudomonadati</taxon>
        <taxon>Pseudomonadota</taxon>
        <taxon>Gammaproteobacteria</taxon>
        <taxon>Lysobacterales</taxon>
        <taxon>Rhodanobacteraceae</taxon>
        <taxon>Dokdonella</taxon>
    </lineage>
</organism>
<accession>A0A4R2I1Z6</accession>